<evidence type="ECO:0000313" key="3">
    <source>
        <dbReference type="Proteomes" id="UP001497516"/>
    </source>
</evidence>
<sequence length="168" mass="19279">MRHERTEDKQLTGPHELWCHNRPTFWDDGGLSRRDEEEQPDPAGEPQGQRAELVTKGTTLGQEKPGRMDRWAVLGMKRRTLGQERLGRMGLRTSWQTVLLTDLLTGWRRAQVLEHGERARTQLKWSLSLEKNWDPKVDPQGVLTKITLGQGTQNFLGEPNEDFADQGI</sequence>
<feature type="region of interest" description="Disordered" evidence="1">
    <location>
        <begin position="1"/>
        <end position="51"/>
    </location>
</feature>
<name>A0AAV2F9D9_9ROSI</name>
<reference evidence="2 3" key="1">
    <citation type="submission" date="2024-04" db="EMBL/GenBank/DDBJ databases">
        <authorList>
            <person name="Fracassetti M."/>
        </authorList>
    </citation>
    <scope>NUCLEOTIDE SEQUENCE [LARGE SCALE GENOMIC DNA]</scope>
</reference>
<evidence type="ECO:0000256" key="1">
    <source>
        <dbReference type="SAM" id="MobiDB-lite"/>
    </source>
</evidence>
<feature type="compositionally biased region" description="Basic and acidic residues" evidence="1">
    <location>
        <begin position="1"/>
        <end position="10"/>
    </location>
</feature>
<dbReference type="Proteomes" id="UP001497516">
    <property type="component" value="Chromosome 6"/>
</dbReference>
<protein>
    <submittedName>
        <fullName evidence="2">Uncharacterized protein</fullName>
    </submittedName>
</protein>
<accession>A0AAV2F9D9</accession>
<dbReference type="AlphaFoldDB" id="A0AAV2F9D9"/>
<proteinExistence type="predicted"/>
<organism evidence="2 3">
    <name type="scientific">Linum trigynum</name>
    <dbReference type="NCBI Taxonomy" id="586398"/>
    <lineage>
        <taxon>Eukaryota</taxon>
        <taxon>Viridiplantae</taxon>
        <taxon>Streptophyta</taxon>
        <taxon>Embryophyta</taxon>
        <taxon>Tracheophyta</taxon>
        <taxon>Spermatophyta</taxon>
        <taxon>Magnoliopsida</taxon>
        <taxon>eudicotyledons</taxon>
        <taxon>Gunneridae</taxon>
        <taxon>Pentapetalae</taxon>
        <taxon>rosids</taxon>
        <taxon>fabids</taxon>
        <taxon>Malpighiales</taxon>
        <taxon>Linaceae</taxon>
        <taxon>Linum</taxon>
    </lineage>
</organism>
<evidence type="ECO:0000313" key="2">
    <source>
        <dbReference type="EMBL" id="CAL1394876.1"/>
    </source>
</evidence>
<dbReference type="EMBL" id="OZ034819">
    <property type="protein sequence ID" value="CAL1394876.1"/>
    <property type="molecule type" value="Genomic_DNA"/>
</dbReference>
<gene>
    <name evidence="2" type="ORF">LTRI10_LOCUS35346</name>
</gene>
<keyword evidence="3" id="KW-1185">Reference proteome</keyword>